<feature type="transmembrane region" description="Helical" evidence="1">
    <location>
        <begin position="71"/>
        <end position="97"/>
    </location>
</feature>
<dbReference type="KEGG" id="mlut:JET14_16925"/>
<keyword evidence="1" id="KW-0812">Transmembrane</keyword>
<proteinExistence type="predicted"/>
<dbReference type="EMBL" id="CP066786">
    <property type="protein sequence ID" value="QQM29952.1"/>
    <property type="molecule type" value="Genomic_DNA"/>
</dbReference>
<evidence type="ECO:0000313" key="3">
    <source>
        <dbReference type="Proteomes" id="UP000596083"/>
    </source>
</evidence>
<feature type="transmembrane region" description="Helical" evidence="1">
    <location>
        <begin position="44"/>
        <end position="65"/>
    </location>
</feature>
<dbReference type="Proteomes" id="UP000596083">
    <property type="component" value="Chromosome"/>
</dbReference>
<sequence>MRLLLTSNGQAVAAGPPSCTHQKHDFQRQIPAVKIQRFRPKDVAPFYLFLWAPTTFRGIFLRAVLSRNACLQLALAFQVVLFFLSCLPVIFITNAVLRFISVEIQKRHFITYEYQKIRAVGSAGTGPQDRPKAEPKLAVLGAWR</sequence>
<keyword evidence="1" id="KW-1133">Transmembrane helix</keyword>
<keyword evidence="1" id="KW-0472">Membrane</keyword>
<evidence type="ECO:0000313" key="2">
    <source>
        <dbReference type="EMBL" id="QQM29952.1"/>
    </source>
</evidence>
<dbReference type="AlphaFoldDB" id="A0A7T7HIV7"/>
<dbReference type="RefSeq" id="WP_200335006.1">
    <property type="nucleotide sequence ID" value="NZ_CP066786.1"/>
</dbReference>
<accession>A0A7T7HIV7</accession>
<protein>
    <submittedName>
        <fullName evidence="2">Uncharacterized protein</fullName>
    </submittedName>
</protein>
<reference evidence="2 3" key="1">
    <citation type="submission" date="2020-12" db="EMBL/GenBank/DDBJ databases">
        <authorList>
            <person name="Zheng R.K."/>
            <person name="Sun C.M."/>
        </authorList>
    </citation>
    <scope>NUCLEOTIDE SEQUENCE [LARGE SCALE GENOMIC DNA]</scope>
    <source>
        <strain evidence="2 3">ZRK001</strain>
    </source>
</reference>
<evidence type="ECO:0000256" key="1">
    <source>
        <dbReference type="SAM" id="Phobius"/>
    </source>
</evidence>
<organism evidence="2 3">
    <name type="scientific">Martelella lutilitoris</name>
    <dbReference type="NCBI Taxonomy" id="2583532"/>
    <lineage>
        <taxon>Bacteria</taxon>
        <taxon>Pseudomonadati</taxon>
        <taxon>Pseudomonadota</taxon>
        <taxon>Alphaproteobacteria</taxon>
        <taxon>Hyphomicrobiales</taxon>
        <taxon>Aurantimonadaceae</taxon>
        <taxon>Martelella</taxon>
    </lineage>
</organism>
<gene>
    <name evidence="2" type="ORF">JET14_16925</name>
</gene>
<name>A0A7T7HIV7_9HYPH</name>